<dbReference type="EMBL" id="CP133617">
    <property type="protein sequence ID" value="WMV32553.1"/>
    <property type="molecule type" value="Genomic_DNA"/>
</dbReference>
<organism evidence="1 2">
    <name type="scientific">Solanum verrucosum</name>
    <dbReference type="NCBI Taxonomy" id="315347"/>
    <lineage>
        <taxon>Eukaryota</taxon>
        <taxon>Viridiplantae</taxon>
        <taxon>Streptophyta</taxon>
        <taxon>Embryophyta</taxon>
        <taxon>Tracheophyta</taxon>
        <taxon>Spermatophyta</taxon>
        <taxon>Magnoliopsida</taxon>
        <taxon>eudicotyledons</taxon>
        <taxon>Gunneridae</taxon>
        <taxon>Pentapetalae</taxon>
        <taxon>asterids</taxon>
        <taxon>lamiids</taxon>
        <taxon>Solanales</taxon>
        <taxon>Solanaceae</taxon>
        <taxon>Solanoideae</taxon>
        <taxon>Solaneae</taxon>
        <taxon>Solanum</taxon>
    </lineage>
</organism>
<protein>
    <submittedName>
        <fullName evidence="1">Uncharacterized protein</fullName>
    </submittedName>
</protein>
<dbReference type="AlphaFoldDB" id="A0AAF0R1U9"/>
<reference evidence="1" key="1">
    <citation type="submission" date="2023-08" db="EMBL/GenBank/DDBJ databases">
        <title>A de novo genome assembly of Solanum verrucosum Schlechtendal, a Mexican diploid species geographically isolated from the other diploid A-genome species in potato relatives.</title>
        <authorList>
            <person name="Hosaka K."/>
        </authorList>
    </citation>
    <scope>NUCLEOTIDE SEQUENCE</scope>
    <source>
        <tissue evidence="1">Young leaves</tissue>
    </source>
</reference>
<name>A0AAF0R1U9_SOLVR</name>
<proteinExistence type="predicted"/>
<gene>
    <name evidence="1" type="ORF">MTR67_025938</name>
</gene>
<evidence type="ECO:0000313" key="2">
    <source>
        <dbReference type="Proteomes" id="UP001234989"/>
    </source>
</evidence>
<keyword evidence="2" id="KW-1185">Reference proteome</keyword>
<accession>A0AAF0R1U9</accession>
<dbReference type="Proteomes" id="UP001234989">
    <property type="component" value="Chromosome 6"/>
</dbReference>
<sequence length="168" mass="18859">MVATKPHTRRWTSRSEPALCTKIHQEAKGLSEAASLFLRGRGKVCYLTSPLVGLHWILFGENFSKSMARIKDAEICKEVISLFVKLSSGWRTSEKHSILSYSNGNSSELLEIYSFFFCRNFILSMTWPIDGNYASKISSTQSVSDQNLACQPVAMCLRYKPGSSKCTE</sequence>
<evidence type="ECO:0000313" key="1">
    <source>
        <dbReference type="EMBL" id="WMV32553.1"/>
    </source>
</evidence>